<keyword evidence="3" id="KW-1185">Reference proteome</keyword>
<evidence type="ECO:0000256" key="1">
    <source>
        <dbReference type="SAM" id="MobiDB-lite"/>
    </source>
</evidence>
<reference evidence="2" key="1">
    <citation type="journal article" date="2023" name="Mol. Phylogenet. Evol.">
        <title>Genome-scale phylogeny and comparative genomics of the fungal order Sordariales.</title>
        <authorList>
            <person name="Hensen N."/>
            <person name="Bonometti L."/>
            <person name="Westerberg I."/>
            <person name="Brannstrom I.O."/>
            <person name="Guillou S."/>
            <person name="Cros-Aarteil S."/>
            <person name="Calhoun S."/>
            <person name="Haridas S."/>
            <person name="Kuo A."/>
            <person name="Mondo S."/>
            <person name="Pangilinan J."/>
            <person name="Riley R."/>
            <person name="LaButti K."/>
            <person name="Andreopoulos B."/>
            <person name="Lipzen A."/>
            <person name="Chen C."/>
            <person name="Yan M."/>
            <person name="Daum C."/>
            <person name="Ng V."/>
            <person name="Clum A."/>
            <person name="Steindorff A."/>
            <person name="Ohm R.A."/>
            <person name="Martin F."/>
            <person name="Silar P."/>
            <person name="Natvig D.O."/>
            <person name="Lalanne C."/>
            <person name="Gautier V."/>
            <person name="Ament-Velasquez S.L."/>
            <person name="Kruys A."/>
            <person name="Hutchinson M.I."/>
            <person name="Powell A.J."/>
            <person name="Barry K."/>
            <person name="Miller A.N."/>
            <person name="Grigoriev I.V."/>
            <person name="Debuchy R."/>
            <person name="Gladieux P."/>
            <person name="Hiltunen Thoren M."/>
            <person name="Johannesson H."/>
        </authorList>
    </citation>
    <scope>NUCLEOTIDE SEQUENCE</scope>
    <source>
        <strain evidence="2">CBS 103.79</strain>
    </source>
</reference>
<protein>
    <submittedName>
        <fullName evidence="2">Uncharacterized protein</fullName>
    </submittedName>
</protein>
<feature type="region of interest" description="Disordered" evidence="1">
    <location>
        <begin position="1"/>
        <end position="31"/>
    </location>
</feature>
<feature type="region of interest" description="Disordered" evidence="1">
    <location>
        <begin position="129"/>
        <end position="259"/>
    </location>
</feature>
<sequence length="343" mass="38127">MSSLSPDDEMIPPSYPHTRDRGSLPSNPKTNIRLDPDGTLLLGGVMKEEPHYKAHGVMDRSERPQADLVARVYWLGPETLVPPKMRGHRLRCINRLASRTILEANVPDFRIIVCWVNVDAERACPGGARSLPGVSESASSEGACPGIPLLPSMSESAPPKDNGSKESMERTSGPRLKAAGGAEKDSEPGIARGGGNAHRKKRTPYQQESKRARQRERRQAARRAMRQSADGETEPPGDDGEDRPDDDDNTDTAHDSDTDSFDDDIFYTLVELDEAYDETSGLLKYKNIPVGVDIAQLLQDMHKDLLFDYLWRYFNHQTLNLTAAADMQGFLTIKQSEILFLKR</sequence>
<dbReference type="EMBL" id="MU855772">
    <property type="protein sequence ID" value="KAK3899538.1"/>
    <property type="molecule type" value="Genomic_DNA"/>
</dbReference>
<organism evidence="2 3">
    <name type="scientific">Staphylotrichum tortipilum</name>
    <dbReference type="NCBI Taxonomy" id="2831512"/>
    <lineage>
        <taxon>Eukaryota</taxon>
        <taxon>Fungi</taxon>
        <taxon>Dikarya</taxon>
        <taxon>Ascomycota</taxon>
        <taxon>Pezizomycotina</taxon>
        <taxon>Sordariomycetes</taxon>
        <taxon>Sordariomycetidae</taxon>
        <taxon>Sordariales</taxon>
        <taxon>Chaetomiaceae</taxon>
        <taxon>Staphylotrichum</taxon>
    </lineage>
</organism>
<proteinExistence type="predicted"/>
<evidence type="ECO:0000313" key="2">
    <source>
        <dbReference type="EMBL" id="KAK3899538.1"/>
    </source>
</evidence>
<reference evidence="2" key="2">
    <citation type="submission" date="2023-05" db="EMBL/GenBank/DDBJ databases">
        <authorList>
            <consortium name="Lawrence Berkeley National Laboratory"/>
            <person name="Steindorff A."/>
            <person name="Hensen N."/>
            <person name="Bonometti L."/>
            <person name="Westerberg I."/>
            <person name="Brannstrom I.O."/>
            <person name="Guillou S."/>
            <person name="Cros-Aarteil S."/>
            <person name="Calhoun S."/>
            <person name="Haridas S."/>
            <person name="Kuo A."/>
            <person name="Mondo S."/>
            <person name="Pangilinan J."/>
            <person name="Riley R."/>
            <person name="Labutti K."/>
            <person name="Andreopoulos B."/>
            <person name="Lipzen A."/>
            <person name="Chen C."/>
            <person name="Yanf M."/>
            <person name="Daum C."/>
            <person name="Ng V."/>
            <person name="Clum A."/>
            <person name="Ohm R."/>
            <person name="Martin F."/>
            <person name="Silar P."/>
            <person name="Natvig D."/>
            <person name="Lalanne C."/>
            <person name="Gautier V."/>
            <person name="Ament-Velasquez S.L."/>
            <person name="Kruys A."/>
            <person name="Hutchinson M.I."/>
            <person name="Powell A.J."/>
            <person name="Barry K."/>
            <person name="Miller A.N."/>
            <person name="Grigoriev I.V."/>
            <person name="Debuchy R."/>
            <person name="Gladieux P."/>
            <person name="Thoren M.H."/>
            <person name="Johannesson H."/>
        </authorList>
    </citation>
    <scope>NUCLEOTIDE SEQUENCE</scope>
    <source>
        <strain evidence="2">CBS 103.79</strain>
    </source>
</reference>
<accession>A0AAN6RR95</accession>
<evidence type="ECO:0000313" key="3">
    <source>
        <dbReference type="Proteomes" id="UP001303889"/>
    </source>
</evidence>
<feature type="compositionally biased region" description="Acidic residues" evidence="1">
    <location>
        <begin position="231"/>
        <end position="250"/>
    </location>
</feature>
<feature type="compositionally biased region" description="Basic residues" evidence="1">
    <location>
        <begin position="212"/>
        <end position="225"/>
    </location>
</feature>
<name>A0AAN6RR95_9PEZI</name>
<gene>
    <name evidence="2" type="ORF">C8A05DRAFT_36848</name>
</gene>
<comment type="caution">
    <text evidence="2">The sequence shown here is derived from an EMBL/GenBank/DDBJ whole genome shotgun (WGS) entry which is preliminary data.</text>
</comment>
<dbReference type="AlphaFoldDB" id="A0AAN6RR95"/>
<dbReference type="Proteomes" id="UP001303889">
    <property type="component" value="Unassembled WGS sequence"/>
</dbReference>
<feature type="compositionally biased region" description="Acidic residues" evidence="1">
    <location>
        <begin position="1"/>
        <end position="10"/>
    </location>
</feature>